<evidence type="ECO:0000313" key="2">
    <source>
        <dbReference type="EMBL" id="DAD74488.1"/>
    </source>
</evidence>
<organism evidence="2">
    <name type="scientific">Siphoviridae sp. ctPL34</name>
    <dbReference type="NCBI Taxonomy" id="2826322"/>
    <lineage>
        <taxon>Viruses</taxon>
        <taxon>Duplodnaviria</taxon>
        <taxon>Heunggongvirae</taxon>
        <taxon>Uroviricota</taxon>
        <taxon>Caudoviricetes</taxon>
    </lineage>
</organism>
<keyword evidence="1" id="KW-0472">Membrane</keyword>
<reference evidence="2" key="1">
    <citation type="journal article" date="2021" name="Proc. Natl. Acad. Sci. U.S.A.">
        <title>A Catalog of Tens of Thousands of Viruses from Human Metagenomes Reveals Hidden Associations with Chronic Diseases.</title>
        <authorList>
            <person name="Tisza M.J."/>
            <person name="Buck C.B."/>
        </authorList>
    </citation>
    <scope>NUCLEOTIDE SEQUENCE</scope>
    <source>
        <strain evidence="2">CtPL34</strain>
    </source>
</reference>
<name>A0A8S5LX65_9CAUD</name>
<feature type="transmembrane region" description="Helical" evidence="1">
    <location>
        <begin position="6"/>
        <end position="25"/>
    </location>
</feature>
<sequence length="113" mass="13051">MRPELTMILTIMTSVLASSGLWAFLDRRAERKDARTQLLLGIAHNQIMALGTAYLSRGYITIDEYEDLQKYLYSPYSSFGGNGMAEKVMKEVQELPIHFPETRKHYRPEDKHV</sequence>
<dbReference type="EMBL" id="BK014761">
    <property type="protein sequence ID" value="DAD74488.1"/>
    <property type="molecule type" value="Genomic_DNA"/>
</dbReference>
<protein>
    <submittedName>
        <fullName evidence="2">Holin protein</fullName>
    </submittedName>
</protein>
<proteinExistence type="predicted"/>
<keyword evidence="1" id="KW-1133">Transmembrane helix</keyword>
<accession>A0A8S5LX65</accession>
<keyword evidence="1" id="KW-0812">Transmembrane</keyword>
<evidence type="ECO:0000256" key="1">
    <source>
        <dbReference type="SAM" id="Phobius"/>
    </source>
</evidence>